<evidence type="ECO:0008006" key="3">
    <source>
        <dbReference type="Google" id="ProtNLM"/>
    </source>
</evidence>
<proteinExistence type="predicted"/>
<dbReference type="EMBL" id="JBHTNH010000021">
    <property type="protein sequence ID" value="MFD1361960.1"/>
    <property type="molecule type" value="Genomic_DNA"/>
</dbReference>
<name>A0ABW3ZU91_9BACI</name>
<evidence type="ECO:0000313" key="2">
    <source>
        <dbReference type="Proteomes" id="UP001597178"/>
    </source>
</evidence>
<reference evidence="2" key="1">
    <citation type="journal article" date="2019" name="Int. J. Syst. Evol. Microbiol.">
        <title>The Global Catalogue of Microorganisms (GCM) 10K type strain sequencing project: providing services to taxonomists for standard genome sequencing and annotation.</title>
        <authorList>
            <consortium name="The Broad Institute Genomics Platform"/>
            <consortium name="The Broad Institute Genome Sequencing Center for Infectious Disease"/>
            <person name="Wu L."/>
            <person name="Ma J."/>
        </authorList>
    </citation>
    <scope>NUCLEOTIDE SEQUENCE [LARGE SCALE GENOMIC DNA]</scope>
    <source>
        <strain evidence="2">CCUG 54822</strain>
    </source>
</reference>
<dbReference type="Proteomes" id="UP001597178">
    <property type="component" value="Unassembled WGS sequence"/>
</dbReference>
<evidence type="ECO:0000313" key="1">
    <source>
        <dbReference type="EMBL" id="MFD1361960.1"/>
    </source>
</evidence>
<gene>
    <name evidence="1" type="ORF">ACFQ4A_09865</name>
</gene>
<accession>A0ABW3ZU91</accession>
<protein>
    <recommendedName>
        <fullName evidence="3">Transposase (putative) YhgA-like domain-containing protein</fullName>
    </recommendedName>
</protein>
<sequence>MIQVLQKFSTQQEDTRMYLSALFYFIDYLLRVPKDLSRQLKDDIIPYMGKEVVQKMQAEKTNPSQTLEEIFAELRQEGREKGREEGRKDTLKHVVQELIREDYSNEQIMKITKLDLEDVKELRRALEK</sequence>
<organism evidence="1 2">
    <name type="scientific">Lentibacillus salinarum</name>
    <dbReference type="NCBI Taxonomy" id="446820"/>
    <lineage>
        <taxon>Bacteria</taxon>
        <taxon>Bacillati</taxon>
        <taxon>Bacillota</taxon>
        <taxon>Bacilli</taxon>
        <taxon>Bacillales</taxon>
        <taxon>Bacillaceae</taxon>
        <taxon>Lentibacillus</taxon>
    </lineage>
</organism>
<keyword evidence="2" id="KW-1185">Reference proteome</keyword>
<comment type="caution">
    <text evidence="1">The sequence shown here is derived from an EMBL/GenBank/DDBJ whole genome shotgun (WGS) entry which is preliminary data.</text>
</comment>